<keyword evidence="1" id="KW-0472">Membrane</keyword>
<evidence type="ECO:0000313" key="2">
    <source>
        <dbReference type="EMBL" id="PAB51951.1"/>
    </source>
</evidence>
<dbReference type="Proteomes" id="UP000216448">
    <property type="component" value="Unassembled WGS sequence"/>
</dbReference>
<evidence type="ECO:0000313" key="3">
    <source>
        <dbReference type="Proteomes" id="UP000216448"/>
    </source>
</evidence>
<keyword evidence="1" id="KW-1133">Transmembrane helix</keyword>
<proteinExistence type="predicted"/>
<keyword evidence="1" id="KW-0812">Transmembrane</keyword>
<sequence length="69" mass="8107">MKKFKYPHFLMIFVDDIIAILLLILYLITVFRGHANGGIALLVIVFASIMVFHINRLINYSAQERKKWQ</sequence>
<organism evidence="2 3">
    <name type="scientific">Lactobacillus johnsonii</name>
    <dbReference type="NCBI Taxonomy" id="33959"/>
    <lineage>
        <taxon>Bacteria</taxon>
        <taxon>Bacillati</taxon>
        <taxon>Bacillota</taxon>
        <taxon>Bacilli</taxon>
        <taxon>Lactobacillales</taxon>
        <taxon>Lactobacillaceae</taxon>
        <taxon>Lactobacillus</taxon>
    </lineage>
</organism>
<dbReference type="EMBL" id="NIBB01000088">
    <property type="protein sequence ID" value="PAB51951.1"/>
    <property type="molecule type" value="Genomic_DNA"/>
</dbReference>
<accession>A0AAX0PTE1</accession>
<dbReference type="RefSeq" id="WP_095076994.1">
    <property type="nucleotide sequence ID" value="NZ_NIBA01000068.1"/>
</dbReference>
<dbReference type="AlphaFoldDB" id="A0AAX0PTE1"/>
<gene>
    <name evidence="2" type="ORF">A3P64_09175</name>
</gene>
<feature type="transmembrane region" description="Helical" evidence="1">
    <location>
        <begin position="37"/>
        <end position="58"/>
    </location>
</feature>
<evidence type="ECO:0000256" key="1">
    <source>
        <dbReference type="SAM" id="Phobius"/>
    </source>
</evidence>
<reference evidence="2 3" key="1">
    <citation type="submission" date="2017-05" db="EMBL/GenBank/DDBJ databases">
        <title>Lactobacillus johnsonii from commercial turkeys.</title>
        <authorList>
            <person name="Johnson T.J."/>
            <person name="Youmans B."/>
        </authorList>
    </citation>
    <scope>NUCLEOTIDE SEQUENCE [LARGE SCALE GENOMIC DNA]</scope>
    <source>
        <strain evidence="2 3">UMNLJ54</strain>
    </source>
</reference>
<feature type="transmembrane region" description="Helical" evidence="1">
    <location>
        <begin position="12"/>
        <end position="31"/>
    </location>
</feature>
<comment type="caution">
    <text evidence="2">The sequence shown here is derived from an EMBL/GenBank/DDBJ whole genome shotgun (WGS) entry which is preliminary data.</text>
</comment>
<name>A0AAX0PTE1_LACJH</name>
<protein>
    <submittedName>
        <fullName evidence="2">Uncharacterized protein</fullName>
    </submittedName>
</protein>